<dbReference type="Proteomes" id="UP000663879">
    <property type="component" value="Unassembled WGS sequence"/>
</dbReference>
<sequence>MIDTTEIFDIVHQESNISNNTT</sequence>
<comment type="caution">
    <text evidence="1">The sequence shown here is derived from an EMBL/GenBank/DDBJ whole genome shotgun (WGS) entry which is preliminary data.</text>
</comment>
<accession>A0A814T796</accession>
<name>A0A814T796_9BILA</name>
<dbReference type="EMBL" id="CAJNOC010013217">
    <property type="protein sequence ID" value="CAF1157626.1"/>
    <property type="molecule type" value="Genomic_DNA"/>
</dbReference>
<feature type="non-terminal residue" evidence="1">
    <location>
        <position position="22"/>
    </location>
</feature>
<gene>
    <name evidence="1" type="ORF">OXX778_LOCUS23511</name>
</gene>
<organism evidence="1 2">
    <name type="scientific">Brachionus calyciflorus</name>
    <dbReference type="NCBI Taxonomy" id="104777"/>
    <lineage>
        <taxon>Eukaryota</taxon>
        <taxon>Metazoa</taxon>
        <taxon>Spiralia</taxon>
        <taxon>Gnathifera</taxon>
        <taxon>Rotifera</taxon>
        <taxon>Eurotatoria</taxon>
        <taxon>Monogononta</taxon>
        <taxon>Pseudotrocha</taxon>
        <taxon>Ploima</taxon>
        <taxon>Brachionidae</taxon>
        <taxon>Brachionus</taxon>
    </lineage>
</organism>
<dbReference type="AlphaFoldDB" id="A0A814T796"/>
<protein>
    <submittedName>
        <fullName evidence="1">Uncharacterized protein</fullName>
    </submittedName>
</protein>
<proteinExistence type="predicted"/>
<reference evidence="1" key="1">
    <citation type="submission" date="2021-02" db="EMBL/GenBank/DDBJ databases">
        <authorList>
            <person name="Nowell W R."/>
        </authorList>
    </citation>
    <scope>NUCLEOTIDE SEQUENCE</scope>
    <source>
        <strain evidence="1">Ploen Becks lab</strain>
    </source>
</reference>
<evidence type="ECO:0000313" key="1">
    <source>
        <dbReference type="EMBL" id="CAF1157626.1"/>
    </source>
</evidence>
<evidence type="ECO:0000313" key="2">
    <source>
        <dbReference type="Proteomes" id="UP000663879"/>
    </source>
</evidence>
<keyword evidence="2" id="KW-1185">Reference proteome</keyword>